<reference evidence="3" key="1">
    <citation type="submission" date="2017-10" db="EMBL/GenBank/DDBJ databases">
        <title>Kefir isolates.</title>
        <authorList>
            <person name="Kim Y."/>
            <person name="Blasche S."/>
        </authorList>
    </citation>
    <scope>NUCLEOTIDE SEQUENCE [LARGE SCALE GENOMIC DNA]</scope>
    <source>
        <strain evidence="3">OG2-2</strain>
    </source>
</reference>
<feature type="region of interest" description="Disordered" evidence="1">
    <location>
        <begin position="94"/>
        <end position="126"/>
    </location>
</feature>
<dbReference type="PANTHER" id="PTHR42659:SF9">
    <property type="entry name" value="XANTHINE DEHYDROGENASE FAD-BINDING SUBUNIT XDHB-RELATED"/>
    <property type="match status" value="1"/>
</dbReference>
<dbReference type="EMBL" id="PDEV01000068">
    <property type="protein sequence ID" value="PEN12998.1"/>
    <property type="molecule type" value="Genomic_DNA"/>
</dbReference>
<dbReference type="AlphaFoldDB" id="A0A2A8CX85"/>
<gene>
    <name evidence="3" type="ORF">CRM92_10760</name>
</gene>
<evidence type="ECO:0000313" key="3">
    <source>
        <dbReference type="EMBL" id="PEN12998.1"/>
    </source>
</evidence>
<organism evidence="3 4">
    <name type="scientific">Rothia dentocariosa</name>
    <dbReference type="NCBI Taxonomy" id="2047"/>
    <lineage>
        <taxon>Bacteria</taxon>
        <taxon>Bacillati</taxon>
        <taxon>Actinomycetota</taxon>
        <taxon>Actinomycetes</taxon>
        <taxon>Micrococcales</taxon>
        <taxon>Micrococcaceae</taxon>
        <taxon>Rothia</taxon>
    </lineage>
</organism>
<proteinExistence type="predicted"/>
<dbReference type="Gene3D" id="3.30.390.50">
    <property type="entry name" value="CO dehydrogenase flavoprotein, C-terminal domain"/>
    <property type="match status" value="1"/>
</dbReference>
<name>A0A2A8CX85_9MICC</name>
<protein>
    <recommendedName>
        <fullName evidence="2">CO dehydrogenase flavoprotein C-terminal domain-containing protein</fullName>
    </recommendedName>
</protein>
<dbReference type="PANTHER" id="PTHR42659">
    <property type="entry name" value="XANTHINE DEHYDROGENASE SUBUNIT C-RELATED"/>
    <property type="match status" value="1"/>
</dbReference>
<feature type="domain" description="CO dehydrogenase flavoprotein C-terminal" evidence="2">
    <location>
        <begin position="20"/>
        <end position="125"/>
    </location>
</feature>
<dbReference type="Proteomes" id="UP000219947">
    <property type="component" value="Unassembled WGS sequence"/>
</dbReference>
<dbReference type="InterPro" id="IPR051312">
    <property type="entry name" value="Diverse_Substr_Oxidored"/>
</dbReference>
<accession>A0A2A8CX85</accession>
<comment type="caution">
    <text evidence="3">The sequence shown here is derived from an EMBL/GenBank/DDBJ whole genome shotgun (WGS) entry which is preliminary data.</text>
</comment>
<dbReference type="SUPFAM" id="SSF55447">
    <property type="entry name" value="CO dehydrogenase flavoprotein C-terminal domain-like"/>
    <property type="match status" value="1"/>
</dbReference>
<dbReference type="SMART" id="SM01092">
    <property type="entry name" value="CO_deh_flav_C"/>
    <property type="match status" value="1"/>
</dbReference>
<evidence type="ECO:0000313" key="4">
    <source>
        <dbReference type="Proteomes" id="UP000219947"/>
    </source>
</evidence>
<evidence type="ECO:0000256" key="1">
    <source>
        <dbReference type="SAM" id="MobiDB-lite"/>
    </source>
</evidence>
<sequence length="126" mass="12887">MADDEIITHIRISHQGGTASAYEKFPHPASHLPLAGVAVVLTYKGGRLTDSNGHVTDLADGSLASAAIAVTGISPRPYRARAAEALLKDAFPTQETPAAAAAQVTTESPGSANRASLLGPQHASAH</sequence>
<feature type="compositionally biased region" description="Low complexity" evidence="1">
    <location>
        <begin position="94"/>
        <end position="107"/>
    </location>
</feature>
<keyword evidence="4" id="KW-1185">Reference proteome</keyword>
<dbReference type="InterPro" id="IPR036683">
    <property type="entry name" value="CO_DH_flav_C_dom_sf"/>
</dbReference>
<evidence type="ECO:0000259" key="2">
    <source>
        <dbReference type="SMART" id="SM01092"/>
    </source>
</evidence>
<dbReference type="Pfam" id="PF03450">
    <property type="entry name" value="CO_deh_flav_C"/>
    <property type="match status" value="1"/>
</dbReference>
<dbReference type="InterPro" id="IPR005107">
    <property type="entry name" value="CO_DH_flav_C"/>
</dbReference>